<dbReference type="Gene3D" id="4.10.1000.10">
    <property type="entry name" value="Zinc finger, CCCH-type"/>
    <property type="match status" value="1"/>
</dbReference>
<feature type="zinc finger region" description="C3H1-type" evidence="1">
    <location>
        <begin position="152"/>
        <end position="179"/>
    </location>
</feature>
<dbReference type="AlphaFoldDB" id="A0AAE1ELB4"/>
<protein>
    <recommendedName>
        <fullName evidence="3">C3H1-type domain-containing protein</fullName>
    </recommendedName>
</protein>
<accession>A0AAE1ELB4</accession>
<feature type="domain" description="C3H1-type" evidence="3">
    <location>
        <begin position="152"/>
        <end position="179"/>
    </location>
</feature>
<dbReference type="PROSITE" id="PS50103">
    <property type="entry name" value="ZF_C3H1"/>
    <property type="match status" value="2"/>
</dbReference>
<dbReference type="GO" id="GO:0008270">
    <property type="term" value="F:zinc ion binding"/>
    <property type="evidence" value="ECO:0007669"/>
    <property type="project" value="UniProtKB-KW"/>
</dbReference>
<organism evidence="4 5">
    <name type="scientific">Petrolisthes cinctipes</name>
    <name type="common">Flat porcelain crab</name>
    <dbReference type="NCBI Taxonomy" id="88211"/>
    <lineage>
        <taxon>Eukaryota</taxon>
        <taxon>Metazoa</taxon>
        <taxon>Ecdysozoa</taxon>
        <taxon>Arthropoda</taxon>
        <taxon>Crustacea</taxon>
        <taxon>Multicrustacea</taxon>
        <taxon>Malacostraca</taxon>
        <taxon>Eumalacostraca</taxon>
        <taxon>Eucarida</taxon>
        <taxon>Decapoda</taxon>
        <taxon>Pleocyemata</taxon>
        <taxon>Anomura</taxon>
        <taxon>Galatheoidea</taxon>
        <taxon>Porcellanidae</taxon>
        <taxon>Petrolisthes</taxon>
    </lineage>
</organism>
<dbReference type="EMBL" id="JAWQEG010005973">
    <property type="protein sequence ID" value="KAK3856154.1"/>
    <property type="molecule type" value="Genomic_DNA"/>
</dbReference>
<evidence type="ECO:0000256" key="1">
    <source>
        <dbReference type="PROSITE-ProRule" id="PRU00723"/>
    </source>
</evidence>
<dbReference type="InterPro" id="IPR000571">
    <property type="entry name" value="Znf_CCCH"/>
</dbReference>
<comment type="caution">
    <text evidence="4">The sequence shown here is derived from an EMBL/GenBank/DDBJ whole genome shotgun (WGS) entry which is preliminary data.</text>
</comment>
<feature type="region of interest" description="Disordered" evidence="2">
    <location>
        <begin position="194"/>
        <end position="265"/>
    </location>
</feature>
<evidence type="ECO:0000259" key="3">
    <source>
        <dbReference type="PROSITE" id="PS50103"/>
    </source>
</evidence>
<feature type="domain" description="C3H1-type" evidence="3">
    <location>
        <begin position="99"/>
        <end position="129"/>
    </location>
</feature>
<reference evidence="4" key="1">
    <citation type="submission" date="2023-10" db="EMBL/GenBank/DDBJ databases">
        <title>Genome assemblies of two species of porcelain crab, Petrolisthes cinctipes and Petrolisthes manimaculis (Anomura: Porcellanidae).</title>
        <authorList>
            <person name="Angst P."/>
        </authorList>
    </citation>
    <scope>NUCLEOTIDE SEQUENCE</scope>
    <source>
        <strain evidence="4">PB745_01</strain>
        <tissue evidence="4">Gill</tissue>
    </source>
</reference>
<name>A0AAE1ELB4_PETCI</name>
<keyword evidence="1" id="KW-0479">Metal-binding</keyword>
<evidence type="ECO:0000256" key="2">
    <source>
        <dbReference type="SAM" id="MobiDB-lite"/>
    </source>
</evidence>
<dbReference type="SMART" id="SM00356">
    <property type="entry name" value="ZnF_C3H1"/>
    <property type="match status" value="2"/>
</dbReference>
<keyword evidence="1" id="KW-0863">Zinc-finger</keyword>
<keyword evidence="5" id="KW-1185">Reference proteome</keyword>
<sequence length="323" mass="35693">MCKSCVVSKAGDQYAELRDEILVAITSNNETAVPSSGPAVAASSNTMGVPNVSISADDETALAGAIGRVDDSDGAMETEVNIVNMTGENRKSGDIDVTARKTAVCRFYLQKLCKHGRDGDGCAFSHPKMCYRFINYGLNSTRGCSKRNQCSFYHPPLCWEAEKSGYCGRKNCRFYHIRGTTLLATETTTPSVFNHQNSETAAAGKTESERHGKQMPDGFNPSSQRSGMNYAARRQVSRSFESQHGGCPRGREFTPNGEFRGTTERVLEEDRRTFLDFQCQMQAQMQQMQQQIQKLLNKDTVNVCTAPKVKQCGCVRDRPDINS</sequence>
<gene>
    <name evidence="4" type="ORF">Pcinc_037492</name>
</gene>
<keyword evidence="1" id="KW-0862">Zinc</keyword>
<evidence type="ECO:0000313" key="5">
    <source>
        <dbReference type="Proteomes" id="UP001286313"/>
    </source>
</evidence>
<feature type="zinc finger region" description="C3H1-type" evidence="1">
    <location>
        <begin position="99"/>
        <end position="129"/>
    </location>
</feature>
<proteinExistence type="predicted"/>
<dbReference type="Proteomes" id="UP001286313">
    <property type="component" value="Unassembled WGS sequence"/>
</dbReference>
<evidence type="ECO:0000313" key="4">
    <source>
        <dbReference type="EMBL" id="KAK3856154.1"/>
    </source>
</evidence>